<keyword evidence="4 6" id="KW-0175">Coiled coil</keyword>
<feature type="coiled-coil region" evidence="6">
    <location>
        <begin position="190"/>
        <end position="239"/>
    </location>
</feature>
<dbReference type="InterPro" id="IPR051483">
    <property type="entry name" value="MAP7_domain-containing"/>
</dbReference>
<comment type="similarity">
    <text evidence="2">Belongs to the MAP7 family.</text>
</comment>
<dbReference type="STRING" id="137246.A0A401SVC1"/>
<evidence type="ECO:0000256" key="3">
    <source>
        <dbReference type="ARBA" id="ARBA00022490"/>
    </source>
</evidence>
<evidence type="ECO:0000313" key="9">
    <source>
        <dbReference type="Proteomes" id="UP000287033"/>
    </source>
</evidence>
<dbReference type="AlphaFoldDB" id="A0A401SVC1"/>
<comment type="subcellular location">
    <subcellularLocation>
        <location evidence="1">Cytoplasm</location>
        <location evidence="1">Cytoskeleton</location>
    </subcellularLocation>
</comment>
<feature type="compositionally biased region" description="Basic and acidic residues" evidence="7">
    <location>
        <begin position="547"/>
        <end position="698"/>
    </location>
</feature>
<evidence type="ECO:0000256" key="6">
    <source>
        <dbReference type="SAM" id="Coils"/>
    </source>
</evidence>
<dbReference type="OMA" id="MERSCAG"/>
<evidence type="ECO:0000256" key="2">
    <source>
        <dbReference type="ARBA" id="ARBA00007525"/>
    </source>
</evidence>
<name>A0A401SVC1_CHIPU</name>
<feature type="region of interest" description="Disordered" evidence="7">
    <location>
        <begin position="338"/>
        <end position="749"/>
    </location>
</feature>
<evidence type="ECO:0000256" key="5">
    <source>
        <dbReference type="ARBA" id="ARBA00023212"/>
    </source>
</evidence>
<comment type="caution">
    <text evidence="8">The sequence shown here is derived from an EMBL/GenBank/DDBJ whole genome shotgun (WGS) entry which is preliminary data.</text>
</comment>
<feature type="compositionally biased region" description="Polar residues" evidence="7">
    <location>
        <begin position="734"/>
        <end position="744"/>
    </location>
</feature>
<feature type="compositionally biased region" description="Basic and acidic residues" evidence="7">
    <location>
        <begin position="146"/>
        <end position="169"/>
    </location>
</feature>
<keyword evidence="9" id="KW-1185">Reference proteome</keyword>
<evidence type="ECO:0000256" key="4">
    <source>
        <dbReference type="ARBA" id="ARBA00023054"/>
    </source>
</evidence>
<proteinExistence type="inferred from homology"/>
<feature type="compositionally biased region" description="Basic and acidic residues" evidence="7">
    <location>
        <begin position="381"/>
        <end position="411"/>
    </location>
</feature>
<keyword evidence="5" id="KW-0206">Cytoskeleton</keyword>
<dbReference type="GO" id="GO:0000226">
    <property type="term" value="P:microtubule cytoskeleton organization"/>
    <property type="evidence" value="ECO:0007669"/>
    <property type="project" value="InterPro"/>
</dbReference>
<feature type="compositionally biased region" description="Basic and acidic residues" evidence="7">
    <location>
        <begin position="433"/>
        <end position="444"/>
    </location>
</feature>
<dbReference type="GO" id="GO:0015630">
    <property type="term" value="C:microtubule cytoskeleton"/>
    <property type="evidence" value="ECO:0007669"/>
    <property type="project" value="InterPro"/>
</dbReference>
<dbReference type="Proteomes" id="UP000287033">
    <property type="component" value="Unassembled WGS sequence"/>
</dbReference>
<evidence type="ECO:0000256" key="1">
    <source>
        <dbReference type="ARBA" id="ARBA00004245"/>
    </source>
</evidence>
<feature type="region of interest" description="Disordered" evidence="7">
    <location>
        <begin position="41"/>
        <end position="171"/>
    </location>
</feature>
<dbReference type="EMBL" id="BEZZ01000590">
    <property type="protein sequence ID" value="GCC34349.1"/>
    <property type="molecule type" value="Genomic_DNA"/>
</dbReference>
<sequence>MVGIREGLALYKWLKTTVIDIGNSHACSLYFIAADIKIVAEKSPTKEEEGEKGPTKKEEGEKGPTKEEEGEKGPTNDEKGEKGPSNDKEGVKRPANDQEGEKGPVTTEKGEKSLSKEEEVAEKGLAKEEPHPAPSRSTALGKSPRGKPDGLKAEDRQRLARQRREERAKNLAAKKSIWLEREEKAKMLREKQMEDRRRRLEEQRLKIEKRRAILEERQRLKLQKNKERYEAVVQRSTKKTWAEIRQQRWSWAGALPHTLSVHRERSEGCSLSAVNLPKHVDSMLNKRLSKSSATLWNSPSRTRRLQLSPWESSIVDRLMTPTLSFLARSRSVAVLTGNGRDPVVPLCPRSSSASPIAPSSGKTPHRCSNRWRSALSTPDILGRHKTDLPLSESKKKEKKDKERENAKEKHALLNSGSVADKVMRKRQSLPIVRSKESVAREARLKNRSLPSSPRRRTSGTSGSPVVPPVPSTADISTPARKSKARGENRKAKENRPKRKEEKEEEPKEASRPSSASGLKMKEIPVETPEPGQGSPAKTIAGTTDPEEAMRVLAEKRRLAREQREREEQERKEQEEKKRQMKEEIARRKAEEKAQRISEALRLEEERQRREEEQRLQEEECQRRLAEAERDEMERLQKQREEAEARAREEAEKQRLERERHFQKEEQERSERRKRLEQIMKRTRRSDCLDKKDDKKSTADGEPDDKETKAEPKEIGPVCVKSELQQEIPAEHQVGDSSVSTTDLPSQDRPLGELGVPPKEDGCEKQAVVNNTVQLRQQENGICPKEMESRAFEEIIELSNHTSCLKESVESNGEKECLSSHTADEIPVNPIIVFEEGSSFIKKTTGIQSQHVAEIL</sequence>
<dbReference type="Pfam" id="PF05672">
    <property type="entry name" value="MAP7"/>
    <property type="match status" value="1"/>
</dbReference>
<accession>A0A401SVC1</accession>
<dbReference type="PANTHER" id="PTHR15073:SF2">
    <property type="entry name" value="MAP7 DOMAIN-CONTAINING PROTEIN 1"/>
    <property type="match status" value="1"/>
</dbReference>
<keyword evidence="3" id="KW-0963">Cytoplasm</keyword>
<organism evidence="8 9">
    <name type="scientific">Chiloscyllium punctatum</name>
    <name type="common">Brownbanded bambooshark</name>
    <name type="synonym">Hemiscyllium punctatum</name>
    <dbReference type="NCBI Taxonomy" id="137246"/>
    <lineage>
        <taxon>Eukaryota</taxon>
        <taxon>Metazoa</taxon>
        <taxon>Chordata</taxon>
        <taxon>Craniata</taxon>
        <taxon>Vertebrata</taxon>
        <taxon>Chondrichthyes</taxon>
        <taxon>Elasmobranchii</taxon>
        <taxon>Galeomorphii</taxon>
        <taxon>Galeoidea</taxon>
        <taxon>Orectolobiformes</taxon>
        <taxon>Hemiscylliidae</taxon>
        <taxon>Chiloscyllium</taxon>
    </lineage>
</organism>
<feature type="compositionally biased region" description="Low complexity" evidence="7">
    <location>
        <begin position="350"/>
        <end position="360"/>
    </location>
</feature>
<feature type="compositionally biased region" description="Low complexity" evidence="7">
    <location>
        <begin position="447"/>
        <end position="464"/>
    </location>
</feature>
<evidence type="ECO:0000313" key="8">
    <source>
        <dbReference type="EMBL" id="GCC34349.1"/>
    </source>
</evidence>
<evidence type="ECO:0000256" key="7">
    <source>
        <dbReference type="SAM" id="MobiDB-lite"/>
    </source>
</evidence>
<evidence type="ECO:0008006" key="10">
    <source>
        <dbReference type="Google" id="ProtNLM"/>
    </source>
</evidence>
<dbReference type="InterPro" id="IPR008604">
    <property type="entry name" value="MAP7_fam"/>
</dbReference>
<feature type="compositionally biased region" description="Basic and acidic residues" evidence="7">
    <location>
        <begin position="484"/>
        <end position="510"/>
    </location>
</feature>
<feature type="compositionally biased region" description="Basic and acidic residues" evidence="7">
    <location>
        <begin position="41"/>
        <end position="131"/>
    </location>
</feature>
<gene>
    <name evidence="8" type="ORF">chiPu_0012822</name>
</gene>
<dbReference type="PANTHER" id="PTHR15073">
    <property type="entry name" value="MICROTUBULE-ASSOCIATED PROTEIN"/>
    <property type="match status" value="1"/>
</dbReference>
<reference evidence="8 9" key="1">
    <citation type="journal article" date="2018" name="Nat. Ecol. Evol.">
        <title>Shark genomes provide insights into elasmobranch evolution and the origin of vertebrates.</title>
        <authorList>
            <person name="Hara Y"/>
            <person name="Yamaguchi K"/>
            <person name="Onimaru K"/>
            <person name="Kadota M"/>
            <person name="Koyanagi M"/>
            <person name="Keeley SD"/>
            <person name="Tatsumi K"/>
            <person name="Tanaka K"/>
            <person name="Motone F"/>
            <person name="Kageyama Y"/>
            <person name="Nozu R"/>
            <person name="Adachi N"/>
            <person name="Nishimura O"/>
            <person name="Nakagawa R"/>
            <person name="Tanegashima C"/>
            <person name="Kiyatake I"/>
            <person name="Matsumoto R"/>
            <person name="Murakumo K"/>
            <person name="Nishida K"/>
            <person name="Terakita A"/>
            <person name="Kuratani S"/>
            <person name="Sato K"/>
            <person name="Hyodo S Kuraku.S."/>
        </authorList>
    </citation>
    <scope>NUCLEOTIDE SEQUENCE [LARGE SCALE GENOMIC DNA]</scope>
</reference>
<dbReference type="OrthoDB" id="10066352at2759"/>
<protein>
    <recommendedName>
        <fullName evidence="10">MAP7 domain-containing protein 1</fullName>
    </recommendedName>
</protein>